<dbReference type="InParanoid" id="A0A2P6MM66"/>
<feature type="transmembrane region" description="Helical" evidence="7">
    <location>
        <begin position="134"/>
        <end position="153"/>
    </location>
</feature>
<comment type="subcellular location">
    <subcellularLocation>
        <location evidence="1">Membrane</location>
        <topology evidence="1">Multi-pass membrane protein</topology>
    </subcellularLocation>
</comment>
<organism evidence="8 9">
    <name type="scientific">Planoprotostelium fungivorum</name>
    <dbReference type="NCBI Taxonomy" id="1890364"/>
    <lineage>
        <taxon>Eukaryota</taxon>
        <taxon>Amoebozoa</taxon>
        <taxon>Evosea</taxon>
        <taxon>Variosea</taxon>
        <taxon>Cavosteliida</taxon>
        <taxon>Cavosteliaceae</taxon>
        <taxon>Planoprotostelium</taxon>
    </lineage>
</organism>
<protein>
    <submittedName>
        <fullName evidence="8">Drug/Metabolite Transporter (DMT) Superfamily</fullName>
    </submittedName>
</protein>
<feature type="transmembrane region" description="Helical" evidence="7">
    <location>
        <begin position="107"/>
        <end position="128"/>
    </location>
</feature>
<evidence type="ECO:0000256" key="6">
    <source>
        <dbReference type="ARBA" id="ARBA00023136"/>
    </source>
</evidence>
<dbReference type="STRING" id="1890364.A0A2P6MM66"/>
<feature type="transmembrane region" description="Helical" evidence="7">
    <location>
        <begin position="239"/>
        <end position="259"/>
    </location>
</feature>
<name>A0A2P6MM66_9EUKA</name>
<dbReference type="Pfam" id="PF08627">
    <property type="entry name" value="CRT-like"/>
    <property type="match status" value="1"/>
</dbReference>
<dbReference type="EMBL" id="MDYQ01000812">
    <property type="protein sequence ID" value="PRP72790.1"/>
    <property type="molecule type" value="Genomic_DNA"/>
</dbReference>
<dbReference type="GO" id="GO:0016020">
    <property type="term" value="C:membrane"/>
    <property type="evidence" value="ECO:0007669"/>
    <property type="project" value="UniProtKB-SubCell"/>
</dbReference>
<keyword evidence="9" id="KW-1185">Reference proteome</keyword>
<evidence type="ECO:0000313" key="8">
    <source>
        <dbReference type="EMBL" id="PRP72790.1"/>
    </source>
</evidence>
<feature type="transmembrane region" description="Helical" evidence="7">
    <location>
        <begin position="66"/>
        <end position="86"/>
    </location>
</feature>
<evidence type="ECO:0000256" key="1">
    <source>
        <dbReference type="ARBA" id="ARBA00004141"/>
    </source>
</evidence>
<evidence type="ECO:0000313" key="9">
    <source>
        <dbReference type="Proteomes" id="UP000241769"/>
    </source>
</evidence>
<proteinExistence type="inferred from homology"/>
<evidence type="ECO:0000256" key="3">
    <source>
        <dbReference type="ARBA" id="ARBA00022448"/>
    </source>
</evidence>
<gene>
    <name evidence="8" type="ORF">PROFUN_07690</name>
</gene>
<accession>A0A2P6MM66</accession>
<evidence type="ECO:0000256" key="5">
    <source>
        <dbReference type="ARBA" id="ARBA00022989"/>
    </source>
</evidence>
<feature type="transmembrane region" description="Helical" evidence="7">
    <location>
        <begin position="303"/>
        <end position="323"/>
    </location>
</feature>
<feature type="transmembrane region" description="Helical" evidence="7">
    <location>
        <begin position="356"/>
        <end position="377"/>
    </location>
</feature>
<feature type="transmembrane region" description="Helical" evidence="7">
    <location>
        <begin position="207"/>
        <end position="227"/>
    </location>
</feature>
<dbReference type="PANTHER" id="PTHR31326">
    <property type="entry name" value="PROTEIN CLT2, CHLOROPLASTIC"/>
    <property type="match status" value="1"/>
</dbReference>
<keyword evidence="4 7" id="KW-0812">Transmembrane</keyword>
<dbReference type="InterPro" id="IPR013936">
    <property type="entry name" value="CRT-like"/>
</dbReference>
<evidence type="ECO:0000256" key="2">
    <source>
        <dbReference type="ARBA" id="ARBA00006690"/>
    </source>
</evidence>
<feature type="transmembrane region" description="Helical" evidence="7">
    <location>
        <begin position="36"/>
        <end position="54"/>
    </location>
</feature>
<dbReference type="Proteomes" id="UP000241769">
    <property type="component" value="Unassembled WGS sequence"/>
</dbReference>
<comment type="caution">
    <text evidence="8">The sequence shown here is derived from an EMBL/GenBank/DDBJ whole genome shotgun (WGS) entry which is preliminary data.</text>
</comment>
<dbReference type="AlphaFoldDB" id="A0A2P6MM66"/>
<comment type="similarity">
    <text evidence="2">Belongs to the CRT-like transporter family.</text>
</comment>
<evidence type="ECO:0000256" key="4">
    <source>
        <dbReference type="ARBA" id="ARBA00022692"/>
    </source>
</evidence>
<dbReference type="OrthoDB" id="416555at2759"/>
<dbReference type="PANTHER" id="PTHR31326:SF1">
    <property type="entry name" value="PROTEIN CLT2, CHLOROPLASTIC"/>
    <property type="match status" value="1"/>
</dbReference>
<evidence type="ECO:0000256" key="7">
    <source>
        <dbReference type="SAM" id="Phobius"/>
    </source>
</evidence>
<keyword evidence="6 7" id="KW-0472">Membrane</keyword>
<keyword evidence="5 7" id="KW-1133">Transmembrane helix</keyword>
<feature type="transmembrane region" description="Helical" evidence="7">
    <location>
        <begin position="330"/>
        <end position="350"/>
    </location>
</feature>
<feature type="transmembrane region" description="Helical" evidence="7">
    <location>
        <begin position="174"/>
        <end position="195"/>
    </location>
</feature>
<keyword evidence="3" id="KW-0813">Transport</keyword>
<sequence>MAKQIPEEVGEQQPLLLDASAVDAQTKADNAAKSKMLLISFLLMVVVGLGNKVLSKLQTIPMQNYPYFQSLWTTFVYIPLSFAYIWPMIRYGSLITREQRAIPWYKFAVMGVLDGIAGIMQSFATNAITSGPLIILILQSAIPVSMVISKFLLKVTVPHKKRNSPVQAKYEWQHYVGAVIVIIGLVIVIVLPLVTEKGGTDTGDKMTLVWCGVLILSCIPMTLSTVYKEKALGETEIDVVYLNGWVAIWQFLVLLPLAVPAGYANNLHPQQIPGNFWDGVKCYVGKNSVVGGDKPDDCHLAPVLVNLYILFNVLYNILIIMILKYGSANLLWLAMTIIVPLSNVTFALPIPGHVDFKFSDVVGLVVIMIGLVVFRFWGKVWDIATFTFKYLFGGFPDKVDQDVTQEAYVN</sequence>
<reference evidence="8 9" key="1">
    <citation type="journal article" date="2018" name="Genome Biol. Evol.">
        <title>Multiple Roots of Fruiting Body Formation in Amoebozoa.</title>
        <authorList>
            <person name="Hillmann F."/>
            <person name="Forbes G."/>
            <person name="Novohradska S."/>
            <person name="Ferling I."/>
            <person name="Riege K."/>
            <person name="Groth M."/>
            <person name="Westermann M."/>
            <person name="Marz M."/>
            <person name="Spaller T."/>
            <person name="Winckler T."/>
            <person name="Schaap P."/>
            <person name="Glockner G."/>
        </authorList>
    </citation>
    <scope>NUCLEOTIDE SEQUENCE [LARGE SCALE GENOMIC DNA]</scope>
    <source>
        <strain evidence="8 9">Jena</strain>
    </source>
</reference>